<protein>
    <recommendedName>
        <fullName evidence="4">Lantibiotic ABC transporter permease</fullName>
    </recommendedName>
</protein>
<sequence length="259" mass="28526">MTKFSKIAVPVSFLAMITINALANILPINGITTGEISDALPNLFTPAGYTFAIWGFIYILLGIFTFKYITFNFTEAENGAADSVRYIGWLFVISSLLNSFWILAWHYHKVFLSLLIMILLFVTLMLIELRIKKAAFGDKVKQWVKPTLSVYFGWITVATVANVSAWLVSIGWNGGGIAPEIWMMILLPVVAVIGTAALIRIVCPAYGMVLIWSYIGILVKHAGGSGYGGEYRGVIIMVIISLLMIVAGIVYTAVRMAKK</sequence>
<keyword evidence="1" id="KW-0472">Membrane</keyword>
<feature type="transmembrane region" description="Helical" evidence="1">
    <location>
        <begin position="234"/>
        <end position="254"/>
    </location>
</feature>
<accession>A0A841RCU4</accession>
<feature type="transmembrane region" description="Helical" evidence="1">
    <location>
        <begin position="181"/>
        <end position="202"/>
    </location>
</feature>
<keyword evidence="3" id="KW-1185">Reference proteome</keyword>
<dbReference type="RefSeq" id="WP_184746737.1">
    <property type="nucleotide sequence ID" value="NZ_JACHGJ010000003.1"/>
</dbReference>
<name>A0A841RCU4_9SPIO</name>
<evidence type="ECO:0000256" key="1">
    <source>
        <dbReference type="SAM" id="Phobius"/>
    </source>
</evidence>
<evidence type="ECO:0000313" key="2">
    <source>
        <dbReference type="EMBL" id="MBB6480478.1"/>
    </source>
</evidence>
<keyword evidence="1" id="KW-0812">Transmembrane</keyword>
<dbReference type="AlphaFoldDB" id="A0A841RCU4"/>
<feature type="transmembrane region" description="Helical" evidence="1">
    <location>
        <begin position="47"/>
        <end position="66"/>
    </location>
</feature>
<dbReference type="Gene3D" id="1.20.1260.100">
    <property type="entry name" value="TspO/MBR protein"/>
    <property type="match status" value="1"/>
</dbReference>
<evidence type="ECO:0000313" key="3">
    <source>
        <dbReference type="Proteomes" id="UP000587760"/>
    </source>
</evidence>
<feature type="transmembrane region" description="Helical" evidence="1">
    <location>
        <begin position="209"/>
        <end position="228"/>
    </location>
</feature>
<organism evidence="2 3">
    <name type="scientific">Spirochaeta isovalerica</name>
    <dbReference type="NCBI Taxonomy" id="150"/>
    <lineage>
        <taxon>Bacteria</taxon>
        <taxon>Pseudomonadati</taxon>
        <taxon>Spirochaetota</taxon>
        <taxon>Spirochaetia</taxon>
        <taxon>Spirochaetales</taxon>
        <taxon>Spirochaetaceae</taxon>
        <taxon>Spirochaeta</taxon>
    </lineage>
</organism>
<feature type="transmembrane region" description="Helical" evidence="1">
    <location>
        <begin position="148"/>
        <end position="169"/>
    </location>
</feature>
<proteinExistence type="predicted"/>
<comment type="caution">
    <text evidence="2">The sequence shown here is derived from an EMBL/GenBank/DDBJ whole genome shotgun (WGS) entry which is preliminary data.</text>
</comment>
<dbReference type="PANTHER" id="PTHR33802">
    <property type="entry name" value="SI:CH211-161H7.5-RELATED"/>
    <property type="match status" value="1"/>
</dbReference>
<dbReference type="InterPro" id="IPR038330">
    <property type="entry name" value="TspO/MBR-related_sf"/>
</dbReference>
<reference evidence="2 3" key="1">
    <citation type="submission" date="2020-08" db="EMBL/GenBank/DDBJ databases">
        <title>Genomic Encyclopedia of Type Strains, Phase IV (KMG-IV): sequencing the most valuable type-strain genomes for metagenomic binning, comparative biology and taxonomic classification.</title>
        <authorList>
            <person name="Goeker M."/>
        </authorList>
    </citation>
    <scope>NUCLEOTIDE SEQUENCE [LARGE SCALE GENOMIC DNA]</scope>
    <source>
        <strain evidence="2 3">DSM 2461</strain>
    </source>
</reference>
<dbReference type="Proteomes" id="UP000587760">
    <property type="component" value="Unassembled WGS sequence"/>
</dbReference>
<keyword evidence="1" id="KW-1133">Transmembrane helix</keyword>
<gene>
    <name evidence="2" type="ORF">HNR50_002141</name>
</gene>
<evidence type="ECO:0008006" key="4">
    <source>
        <dbReference type="Google" id="ProtNLM"/>
    </source>
</evidence>
<feature type="transmembrane region" description="Helical" evidence="1">
    <location>
        <begin position="110"/>
        <end position="127"/>
    </location>
</feature>
<dbReference type="EMBL" id="JACHGJ010000003">
    <property type="protein sequence ID" value="MBB6480478.1"/>
    <property type="molecule type" value="Genomic_DNA"/>
</dbReference>
<dbReference type="PANTHER" id="PTHR33802:SF1">
    <property type="entry name" value="XK-RELATED PROTEIN"/>
    <property type="match status" value="1"/>
</dbReference>
<feature type="transmembrane region" description="Helical" evidence="1">
    <location>
        <begin position="86"/>
        <end position="104"/>
    </location>
</feature>